<reference evidence="3" key="1">
    <citation type="submission" date="2025-08" db="UniProtKB">
        <authorList>
            <consortium name="RefSeq"/>
        </authorList>
    </citation>
    <scope>IDENTIFICATION</scope>
</reference>
<keyword evidence="2" id="KW-1185">Reference proteome</keyword>
<feature type="transmembrane region" description="Helical" evidence="1">
    <location>
        <begin position="203"/>
        <end position="224"/>
    </location>
</feature>
<evidence type="ECO:0000256" key="1">
    <source>
        <dbReference type="SAM" id="Phobius"/>
    </source>
</evidence>
<feature type="transmembrane region" description="Helical" evidence="1">
    <location>
        <begin position="300"/>
        <end position="319"/>
    </location>
</feature>
<feature type="transmembrane region" description="Helical" evidence="1">
    <location>
        <begin position="82"/>
        <end position="103"/>
    </location>
</feature>
<feature type="transmembrane region" description="Helical" evidence="1">
    <location>
        <begin position="378"/>
        <end position="411"/>
    </location>
</feature>
<feature type="transmembrane region" description="Helical" evidence="1">
    <location>
        <begin position="468"/>
        <end position="487"/>
    </location>
</feature>
<feature type="transmembrane region" description="Helical" evidence="1">
    <location>
        <begin position="167"/>
        <end position="191"/>
    </location>
</feature>
<keyword evidence="1" id="KW-0812">Transmembrane</keyword>
<accession>A0A8B6X461</accession>
<evidence type="ECO:0000313" key="2">
    <source>
        <dbReference type="Proteomes" id="UP000675920"/>
    </source>
</evidence>
<feature type="transmembrane region" description="Helical" evidence="1">
    <location>
        <begin position="423"/>
        <end position="448"/>
    </location>
</feature>
<organism evidence="2 3">
    <name type="scientific">Derxia gummosa DSM 723</name>
    <dbReference type="NCBI Taxonomy" id="1121388"/>
    <lineage>
        <taxon>Bacteria</taxon>
        <taxon>Pseudomonadati</taxon>
        <taxon>Pseudomonadota</taxon>
        <taxon>Betaproteobacteria</taxon>
        <taxon>Burkholderiales</taxon>
        <taxon>Alcaligenaceae</taxon>
        <taxon>Derxia</taxon>
    </lineage>
</organism>
<keyword evidence="1" id="KW-0472">Membrane</keyword>
<name>A0A8B6X461_9BURK</name>
<keyword evidence="1" id="KW-1133">Transmembrane helix</keyword>
<dbReference type="AlphaFoldDB" id="A0A8B6X461"/>
<sequence>MKQPTETLSSLAHVGAVLAFLLAQFLPGHGLAASALWLVLAATVLRLRDLPPLAQRFCVGGVAAYAAVALGMPEQRAEVDRALGQGVAFSCLLAVLGVVRYPVRRSPTVREAARGLLGFPPRRRYAAVNAGCHFLSLLFNVGVIPLLGDLLHARAAHLPRDADCHRLVLASMRGAVLMTIWSPMGLGVAIVTTAIPALDPVGFIALAFGVSMTLMALTIAGAAGRAAAASDADPTADTAGLVADGRDTRADTRAASAFTPSGAARPDAAPGGHVELALVLAAAALLLAGAIGVHQWLRWSFIASTILVLPAFALAWLGIERAILRGATPAEHARGLLHGIADMRAESAIFLSASVIGAAVSLWVRALPAWQAIQGAEVPALAVLLACLTIVPLAGALFIPHTILIILIAQLFGASPVGQAHPYALGLALTLGWATAVSVSPISAMSLLSGRQCGVGARTIAHHWNRRFALALFAGSVATVVALQAAGY</sequence>
<protein>
    <submittedName>
        <fullName evidence="3">Uncharacterized protein</fullName>
    </submittedName>
</protein>
<dbReference type="Proteomes" id="UP000675920">
    <property type="component" value="Unplaced"/>
</dbReference>
<feature type="transmembrane region" description="Helical" evidence="1">
    <location>
        <begin position="276"/>
        <end position="293"/>
    </location>
</feature>
<feature type="transmembrane region" description="Helical" evidence="1">
    <location>
        <begin position="124"/>
        <end position="147"/>
    </location>
</feature>
<dbReference type="OrthoDB" id="8409957at2"/>
<feature type="transmembrane region" description="Helical" evidence="1">
    <location>
        <begin position="347"/>
        <end position="366"/>
    </location>
</feature>
<dbReference type="RefSeq" id="WP_028311675.1">
    <property type="nucleotide sequence ID" value="NZ_AXWS01000013.1"/>
</dbReference>
<proteinExistence type="predicted"/>
<evidence type="ECO:0000313" key="3">
    <source>
        <dbReference type="RefSeq" id="WP_028311675.1"/>
    </source>
</evidence>